<proteinExistence type="predicted"/>
<evidence type="ECO:0000313" key="2">
    <source>
        <dbReference type="EMBL" id="QOL31679.1"/>
    </source>
</evidence>
<dbReference type="Proteomes" id="UP000593943">
    <property type="component" value="Chromosome"/>
</dbReference>
<keyword evidence="1" id="KW-0540">Nuclease</keyword>
<organism evidence="1 3">
    <name type="scientific">Bifidobacterium eulemuris</name>
    <dbReference type="NCBI Taxonomy" id="1765219"/>
    <lineage>
        <taxon>Bacteria</taxon>
        <taxon>Bacillati</taxon>
        <taxon>Actinomycetota</taxon>
        <taxon>Actinomycetes</taxon>
        <taxon>Bifidobacteriales</taxon>
        <taxon>Bifidobacteriaceae</taxon>
        <taxon>Bifidobacterium</taxon>
    </lineage>
</organism>
<dbReference type="EMBL" id="MWWZ01000006">
    <property type="protein sequence ID" value="OZG68265.1"/>
    <property type="molecule type" value="Genomic_DNA"/>
</dbReference>
<name>A0A261GAQ8_9BIFI</name>
<dbReference type="AlphaFoldDB" id="A0A261GAQ8"/>
<dbReference type="CDD" id="cd00085">
    <property type="entry name" value="HNHc"/>
    <property type="match status" value="1"/>
</dbReference>
<accession>A0A261GAQ8</accession>
<dbReference type="GO" id="GO:0004519">
    <property type="term" value="F:endonuclease activity"/>
    <property type="evidence" value="ECO:0007669"/>
    <property type="project" value="UniProtKB-KW"/>
</dbReference>
<keyword evidence="1" id="KW-0255">Endonuclease</keyword>
<dbReference type="KEGG" id="beu:BE0216_03785"/>
<evidence type="ECO:0000313" key="1">
    <source>
        <dbReference type="EMBL" id="OZG68265.1"/>
    </source>
</evidence>
<evidence type="ECO:0000313" key="3">
    <source>
        <dbReference type="Proteomes" id="UP000216057"/>
    </source>
</evidence>
<dbReference type="OrthoDB" id="3234360at2"/>
<dbReference type="RefSeq" id="WP_094636853.1">
    <property type="nucleotide sequence ID" value="NZ_CP062938.1"/>
</dbReference>
<reference evidence="2 4" key="2">
    <citation type="submission" date="2020-10" db="EMBL/GenBank/DDBJ databases">
        <title>Genome sequencing of Bifidobacterium eulemuris_DSMZ_100216.</title>
        <authorList>
            <person name="Kim J."/>
        </authorList>
    </citation>
    <scope>NUCLEOTIDE SEQUENCE [LARGE SCALE GENOMIC DNA]</scope>
    <source>
        <strain evidence="2 4">DSM 100216</strain>
    </source>
</reference>
<protein>
    <submittedName>
        <fullName evidence="1">HNH endonuclease</fullName>
    </submittedName>
</protein>
<keyword evidence="4" id="KW-1185">Reference proteome</keyword>
<sequence length="110" mass="13348">MAWSSSRRKERFDPSWPRTRQMILERDGWRCQWPVKDEFGVESKCLAPSNEVDHKERAENGMPDDDSPENLWALCHWHHSYKTELESADARAKYRERRKEKRWYSHPAFL</sequence>
<dbReference type="InterPro" id="IPR003615">
    <property type="entry name" value="HNH_nuc"/>
</dbReference>
<reference evidence="1 3" key="1">
    <citation type="journal article" date="2017" name="BMC Genomics">
        <title>Comparative genomic and phylogenomic analyses of the Bifidobacteriaceae family.</title>
        <authorList>
            <person name="Lugli G.A."/>
            <person name="Milani C."/>
            <person name="Turroni F."/>
            <person name="Duranti S."/>
            <person name="Mancabelli L."/>
            <person name="Mangifesta M."/>
            <person name="Ferrario C."/>
            <person name="Modesto M."/>
            <person name="Mattarelli P."/>
            <person name="Jiri K."/>
            <person name="van Sinderen D."/>
            <person name="Ventura M."/>
        </authorList>
    </citation>
    <scope>NUCLEOTIDE SEQUENCE [LARGE SCALE GENOMIC DNA]</scope>
    <source>
        <strain evidence="1 3">DSM 100216</strain>
    </source>
</reference>
<dbReference type="Proteomes" id="UP000216057">
    <property type="component" value="Unassembled WGS sequence"/>
</dbReference>
<evidence type="ECO:0000313" key="4">
    <source>
        <dbReference type="Proteomes" id="UP000593943"/>
    </source>
</evidence>
<gene>
    <name evidence="2" type="ORF">BE0216_03785</name>
    <name evidence="1" type="ORF">BEUL_1278</name>
</gene>
<dbReference type="EMBL" id="CP062938">
    <property type="protein sequence ID" value="QOL31679.1"/>
    <property type="molecule type" value="Genomic_DNA"/>
</dbReference>
<keyword evidence="1" id="KW-0378">Hydrolase</keyword>
<dbReference type="Gene3D" id="1.10.30.50">
    <property type="match status" value="1"/>
</dbReference>